<accession>A0ABV4MP52</accession>
<dbReference type="Pfam" id="PF00497">
    <property type="entry name" value="SBP_bac_3"/>
    <property type="match status" value="1"/>
</dbReference>
<feature type="domain" description="Solute-binding protein family 3/N-terminal" evidence="2">
    <location>
        <begin position="25"/>
        <end position="246"/>
    </location>
</feature>
<dbReference type="Proteomes" id="UP001569151">
    <property type="component" value="Unassembled WGS sequence"/>
</dbReference>
<gene>
    <name evidence="3" type="ORF">ACED39_21165</name>
</gene>
<evidence type="ECO:0000259" key="2">
    <source>
        <dbReference type="Pfam" id="PF00497"/>
    </source>
</evidence>
<reference evidence="3 4" key="1">
    <citation type="submission" date="2024-06" db="EMBL/GenBank/DDBJ databases">
        <authorList>
            <person name="Steensen K."/>
            <person name="Seneca J."/>
            <person name="Bartlau N."/>
            <person name="Yu A.X."/>
            <person name="Polz M.F."/>
        </authorList>
    </citation>
    <scope>NUCLEOTIDE SEQUENCE [LARGE SCALE GENOMIC DNA]</scope>
    <source>
        <strain evidence="3 4">1F146</strain>
    </source>
</reference>
<comment type="caution">
    <text evidence="3">The sequence shown here is derived from an EMBL/GenBank/DDBJ whole genome shotgun (WGS) entry which is preliminary data.</text>
</comment>
<keyword evidence="4" id="KW-1185">Reference proteome</keyword>
<evidence type="ECO:0000313" key="4">
    <source>
        <dbReference type="Proteomes" id="UP001569151"/>
    </source>
</evidence>
<organism evidence="3 4">
    <name type="scientific">Vibrio bivalvicida</name>
    <dbReference type="NCBI Taxonomy" id="1276888"/>
    <lineage>
        <taxon>Bacteria</taxon>
        <taxon>Pseudomonadati</taxon>
        <taxon>Pseudomonadota</taxon>
        <taxon>Gammaproteobacteria</taxon>
        <taxon>Vibrionales</taxon>
        <taxon>Vibrionaceae</taxon>
        <taxon>Vibrio</taxon>
        <taxon>Vibrio oreintalis group</taxon>
    </lineage>
</organism>
<evidence type="ECO:0000256" key="1">
    <source>
        <dbReference type="SAM" id="SignalP"/>
    </source>
</evidence>
<feature type="chain" id="PRO_5045651089" evidence="1">
    <location>
        <begin position="19"/>
        <end position="249"/>
    </location>
</feature>
<keyword evidence="1" id="KW-0732">Signal</keyword>
<evidence type="ECO:0000313" key="3">
    <source>
        <dbReference type="EMBL" id="MEZ8211280.1"/>
    </source>
</evidence>
<sequence>MRIVFLLCISLLISKVNASVVNIYTEEFPPYHHTYDGQIVGVATQIITQVMEQAGIEYQLHSYPWARSMAEAQRDTMGLIYCISRRPNRENLFIWVGEILPAPQSIYSLKSREDITVKRLKDLENYRFSTMISDARERFLEENSVSLENSIRLSGMDARYRQYEMLKKGRIDLWPIADAQAYYIARETGDDPTRVLNKQWEMEFGQEEYFLAANLNLPPQLLDKIRTKLNNYRSTQEYRDLINYWGLNH</sequence>
<dbReference type="InterPro" id="IPR001638">
    <property type="entry name" value="Solute-binding_3/MltF_N"/>
</dbReference>
<proteinExistence type="predicted"/>
<dbReference type="PANTHER" id="PTHR38834">
    <property type="entry name" value="PERIPLASMIC SUBSTRATE BINDING PROTEIN FAMILY 3"/>
    <property type="match status" value="1"/>
</dbReference>
<dbReference type="EMBL" id="JBGOOS010000049">
    <property type="protein sequence ID" value="MEZ8211280.1"/>
    <property type="molecule type" value="Genomic_DNA"/>
</dbReference>
<name>A0ABV4MP52_9VIBR</name>
<protein>
    <submittedName>
        <fullName evidence="3">Substrate-binding periplasmic protein</fullName>
    </submittedName>
</protein>
<dbReference type="RefSeq" id="WP_371720255.1">
    <property type="nucleotide sequence ID" value="NZ_JBGOOF010000047.1"/>
</dbReference>
<feature type="signal peptide" evidence="1">
    <location>
        <begin position="1"/>
        <end position="18"/>
    </location>
</feature>
<dbReference type="PANTHER" id="PTHR38834:SF3">
    <property type="entry name" value="SOLUTE-BINDING PROTEIN FAMILY 3_N-TERMINAL DOMAIN-CONTAINING PROTEIN"/>
    <property type="match status" value="1"/>
</dbReference>
<dbReference type="SUPFAM" id="SSF53850">
    <property type="entry name" value="Periplasmic binding protein-like II"/>
    <property type="match status" value="1"/>
</dbReference>
<dbReference type="Gene3D" id="3.40.190.10">
    <property type="entry name" value="Periplasmic binding protein-like II"/>
    <property type="match status" value="2"/>
</dbReference>